<dbReference type="Pfam" id="PF05175">
    <property type="entry name" value="MTS"/>
    <property type="match status" value="1"/>
</dbReference>
<reference evidence="8 9" key="1">
    <citation type="submission" date="2017-08" db="EMBL/GenBank/DDBJ databases">
        <title>Acidophilic green algal genome provides insights into adaptation to an acidic environment.</title>
        <authorList>
            <person name="Hirooka S."/>
            <person name="Hirose Y."/>
            <person name="Kanesaki Y."/>
            <person name="Higuchi S."/>
            <person name="Fujiwara T."/>
            <person name="Onuma R."/>
            <person name="Era A."/>
            <person name="Ohbayashi R."/>
            <person name="Uzuka A."/>
            <person name="Nozaki H."/>
            <person name="Yoshikawa H."/>
            <person name="Miyagishima S.Y."/>
        </authorList>
    </citation>
    <scope>NUCLEOTIDE SEQUENCE [LARGE SCALE GENOMIC DNA]</scope>
    <source>
        <strain evidence="8 9">NIES-2499</strain>
    </source>
</reference>
<dbReference type="GO" id="GO:0008276">
    <property type="term" value="F:protein methyltransferase activity"/>
    <property type="evidence" value="ECO:0007669"/>
    <property type="project" value="TreeGrafter"/>
</dbReference>
<proteinExistence type="inferred from homology"/>
<dbReference type="OrthoDB" id="406152at2759"/>
<dbReference type="GO" id="GO:0003676">
    <property type="term" value="F:nucleic acid binding"/>
    <property type="evidence" value="ECO:0007669"/>
    <property type="project" value="InterPro"/>
</dbReference>
<keyword evidence="6" id="KW-0539">Nucleus</keyword>
<evidence type="ECO:0000256" key="5">
    <source>
        <dbReference type="ARBA" id="ARBA00022691"/>
    </source>
</evidence>
<dbReference type="AlphaFoldDB" id="A0A250XS34"/>
<feature type="domain" description="Methyltransferase small" evidence="7">
    <location>
        <begin position="29"/>
        <end position="187"/>
    </location>
</feature>
<dbReference type="GO" id="GO:0032259">
    <property type="term" value="P:methylation"/>
    <property type="evidence" value="ECO:0007669"/>
    <property type="project" value="UniProtKB-KW"/>
</dbReference>
<dbReference type="GO" id="GO:0035657">
    <property type="term" value="C:eRF1 methyltransferase complex"/>
    <property type="evidence" value="ECO:0007669"/>
    <property type="project" value="TreeGrafter"/>
</dbReference>
<dbReference type="SUPFAM" id="SSF53335">
    <property type="entry name" value="S-adenosyl-L-methionine-dependent methyltransferases"/>
    <property type="match status" value="1"/>
</dbReference>
<evidence type="ECO:0000259" key="7">
    <source>
        <dbReference type="Pfam" id="PF05175"/>
    </source>
</evidence>
<dbReference type="NCBIfam" id="TIGR00537">
    <property type="entry name" value="hemK_rel_arch"/>
    <property type="match status" value="1"/>
</dbReference>
<dbReference type="STRING" id="1157962.A0A250XS34"/>
<evidence type="ECO:0000256" key="3">
    <source>
        <dbReference type="ARBA" id="ARBA00022603"/>
    </source>
</evidence>
<dbReference type="InterPro" id="IPR004557">
    <property type="entry name" value="PrmC-related"/>
</dbReference>
<evidence type="ECO:0000256" key="4">
    <source>
        <dbReference type="ARBA" id="ARBA00022679"/>
    </source>
</evidence>
<comment type="subcellular location">
    <subcellularLocation>
        <location evidence="1">Nucleus</location>
    </subcellularLocation>
</comment>
<evidence type="ECO:0000313" key="9">
    <source>
        <dbReference type="Proteomes" id="UP000232323"/>
    </source>
</evidence>
<dbReference type="PROSITE" id="PS00092">
    <property type="entry name" value="N6_MTASE"/>
    <property type="match status" value="1"/>
</dbReference>
<dbReference type="Gene3D" id="3.40.50.150">
    <property type="entry name" value="Vaccinia Virus protein VP39"/>
    <property type="match status" value="1"/>
</dbReference>
<dbReference type="InterPro" id="IPR007848">
    <property type="entry name" value="Small_mtfrase_dom"/>
</dbReference>
<dbReference type="FunFam" id="3.40.50.150:FF:000077">
    <property type="entry name" value="HemK methyltransferase family member 2"/>
    <property type="match status" value="1"/>
</dbReference>
<dbReference type="InterPro" id="IPR029063">
    <property type="entry name" value="SAM-dependent_MTases_sf"/>
</dbReference>
<sequence length="226" mass="24960">MSDSAFNVAEIGRTFWSDNVYEPSDDSFLLVDVLQESPCSWLSKKPTLVVEIGSGSGYVICSAARILKHKGLHSHMIAVDINPAACHATQQTLCNHEIHDVDVITSDLLAPLLPRVCGMIDVLIFNPPYVPTPDHEVRNKGISQAWAGGERGRVVIDRLLSQLPDLLSPQGELIMVAVAENDIPELIHIMEGRGFRGTMLMTRRADEELLSILRFTKDLGNIPRVQ</sequence>
<comment type="similarity">
    <text evidence="2">Belongs to the eukaryotic/archaeal PrmC-related family.</text>
</comment>
<keyword evidence="3" id="KW-0489">Methyltransferase</keyword>
<evidence type="ECO:0000256" key="6">
    <source>
        <dbReference type="ARBA" id="ARBA00023242"/>
    </source>
</evidence>
<organism evidence="8 9">
    <name type="scientific">Chlamydomonas eustigma</name>
    <dbReference type="NCBI Taxonomy" id="1157962"/>
    <lineage>
        <taxon>Eukaryota</taxon>
        <taxon>Viridiplantae</taxon>
        <taxon>Chlorophyta</taxon>
        <taxon>core chlorophytes</taxon>
        <taxon>Chlorophyceae</taxon>
        <taxon>CS clade</taxon>
        <taxon>Chlamydomonadales</taxon>
        <taxon>Chlamydomonadaceae</taxon>
        <taxon>Chlamydomonas</taxon>
    </lineage>
</organism>
<dbReference type="InterPro" id="IPR002052">
    <property type="entry name" value="DNA_methylase_N6_adenine_CS"/>
</dbReference>
<keyword evidence="5" id="KW-0949">S-adenosyl-L-methionine</keyword>
<keyword evidence="4" id="KW-0808">Transferase</keyword>
<evidence type="ECO:0000256" key="1">
    <source>
        <dbReference type="ARBA" id="ARBA00004123"/>
    </source>
</evidence>
<dbReference type="GO" id="GO:0005634">
    <property type="term" value="C:nucleus"/>
    <property type="evidence" value="ECO:0007669"/>
    <property type="project" value="UniProtKB-SubCell"/>
</dbReference>
<dbReference type="Proteomes" id="UP000232323">
    <property type="component" value="Unassembled WGS sequence"/>
</dbReference>
<dbReference type="GO" id="GO:0008757">
    <property type="term" value="F:S-adenosylmethionine-dependent methyltransferase activity"/>
    <property type="evidence" value="ECO:0007669"/>
    <property type="project" value="TreeGrafter"/>
</dbReference>
<accession>A0A250XS34</accession>
<dbReference type="CDD" id="cd02440">
    <property type="entry name" value="AdoMet_MTases"/>
    <property type="match status" value="1"/>
</dbReference>
<dbReference type="EMBL" id="BEGY01000188">
    <property type="protein sequence ID" value="GAX85742.1"/>
    <property type="molecule type" value="Genomic_DNA"/>
</dbReference>
<dbReference type="PANTHER" id="PTHR45875:SF1">
    <property type="entry name" value="METHYLTRANSFERASE N6AMT1"/>
    <property type="match status" value="1"/>
</dbReference>
<dbReference type="InterPro" id="IPR052190">
    <property type="entry name" value="Euk-Arch_PrmC-MTase"/>
</dbReference>
<evidence type="ECO:0000256" key="2">
    <source>
        <dbReference type="ARBA" id="ARBA00006149"/>
    </source>
</evidence>
<dbReference type="PANTHER" id="PTHR45875">
    <property type="entry name" value="METHYLTRANSFERASE N6AMT1"/>
    <property type="match status" value="1"/>
</dbReference>
<keyword evidence="9" id="KW-1185">Reference proteome</keyword>
<gene>
    <name evidence="8" type="ORF">CEUSTIGMA_g13157.t1</name>
</gene>
<comment type="caution">
    <text evidence="8">The sequence shown here is derived from an EMBL/GenBank/DDBJ whole genome shotgun (WGS) entry which is preliminary data.</text>
</comment>
<name>A0A250XS34_9CHLO</name>
<evidence type="ECO:0000313" key="8">
    <source>
        <dbReference type="EMBL" id="GAX85742.1"/>
    </source>
</evidence>
<protein>
    <recommendedName>
        <fullName evidence="7">Methyltransferase small domain-containing protein</fullName>
    </recommendedName>
</protein>